<keyword evidence="1 4" id="KW-0808">Transferase</keyword>
<gene>
    <name evidence="5" type="ORF">D1Z90_02575</name>
</gene>
<dbReference type="SUPFAM" id="SSF51161">
    <property type="entry name" value="Trimeric LpxA-like enzymes"/>
    <property type="match status" value="1"/>
</dbReference>
<dbReference type="GO" id="GO:0005737">
    <property type="term" value="C:cytoplasm"/>
    <property type="evidence" value="ECO:0007669"/>
    <property type="project" value="InterPro"/>
</dbReference>
<organism evidence="5 6">
    <name type="scientific">Motilimonas pumila</name>
    <dbReference type="NCBI Taxonomy" id="2303987"/>
    <lineage>
        <taxon>Bacteria</taxon>
        <taxon>Pseudomonadati</taxon>
        <taxon>Pseudomonadota</taxon>
        <taxon>Gammaproteobacteria</taxon>
        <taxon>Alteromonadales</taxon>
        <taxon>Alteromonadales genera incertae sedis</taxon>
        <taxon>Motilimonas</taxon>
    </lineage>
</organism>
<evidence type="ECO:0000256" key="1">
    <source>
        <dbReference type="ARBA" id="ARBA00022679"/>
    </source>
</evidence>
<evidence type="ECO:0000313" key="6">
    <source>
        <dbReference type="Proteomes" id="UP000283255"/>
    </source>
</evidence>
<dbReference type="RefSeq" id="WP_119909155.1">
    <property type="nucleotide sequence ID" value="NZ_QZCH01000001.1"/>
</dbReference>
<dbReference type="PANTHER" id="PTHR42811">
    <property type="entry name" value="SERINE ACETYLTRANSFERASE"/>
    <property type="match status" value="1"/>
</dbReference>
<comment type="catalytic activity">
    <reaction evidence="4">
        <text>L-serine + acetyl-CoA = O-acetyl-L-serine + CoA</text>
        <dbReference type="Rhea" id="RHEA:24560"/>
        <dbReference type="ChEBI" id="CHEBI:33384"/>
        <dbReference type="ChEBI" id="CHEBI:57287"/>
        <dbReference type="ChEBI" id="CHEBI:57288"/>
        <dbReference type="ChEBI" id="CHEBI:58340"/>
        <dbReference type="EC" id="2.3.1.30"/>
    </reaction>
</comment>
<dbReference type="InterPro" id="IPR018357">
    <property type="entry name" value="Hexapep_transf_CS"/>
</dbReference>
<dbReference type="Pfam" id="PF00132">
    <property type="entry name" value="Hexapep"/>
    <property type="match status" value="1"/>
</dbReference>
<dbReference type="PROSITE" id="PS00101">
    <property type="entry name" value="HEXAPEP_TRANSFERASES"/>
    <property type="match status" value="1"/>
</dbReference>
<protein>
    <recommendedName>
        <fullName evidence="4">Serine acetyltransferase</fullName>
        <ecNumber evidence="4">2.3.1.30</ecNumber>
    </recommendedName>
</protein>
<reference evidence="5 6" key="1">
    <citation type="submission" date="2018-09" db="EMBL/GenBank/DDBJ databases">
        <authorList>
            <person name="Wang F."/>
        </authorList>
    </citation>
    <scope>NUCLEOTIDE SEQUENCE [LARGE SCALE GENOMIC DNA]</scope>
    <source>
        <strain evidence="5 6">PLHSC7-2</strain>
    </source>
</reference>
<keyword evidence="6" id="KW-1185">Reference proteome</keyword>
<reference evidence="5 6" key="2">
    <citation type="submission" date="2019-01" db="EMBL/GenBank/DDBJ databases">
        <title>Motilimonas pumilus sp. nov., isolated from the gut of sea cucumber (Apostichopus japonicus).</title>
        <authorList>
            <person name="Wang F.-Q."/>
            <person name="Ren L.-H."/>
            <person name="Lin Y.-W."/>
            <person name="Sun G.-H."/>
            <person name="Du Z.-J."/>
            <person name="Zhao J.-X."/>
            <person name="Liu X.-J."/>
            <person name="Liu L.-J."/>
        </authorList>
    </citation>
    <scope>NUCLEOTIDE SEQUENCE [LARGE SCALE GENOMIC DNA]</scope>
    <source>
        <strain evidence="5 6">PLHSC7-2</strain>
    </source>
</reference>
<evidence type="ECO:0000256" key="2">
    <source>
        <dbReference type="ARBA" id="ARBA00022737"/>
    </source>
</evidence>
<dbReference type="GO" id="GO:0006535">
    <property type="term" value="P:cysteine biosynthetic process from serine"/>
    <property type="evidence" value="ECO:0007669"/>
    <property type="project" value="InterPro"/>
</dbReference>
<dbReference type="Gene3D" id="2.160.10.10">
    <property type="entry name" value="Hexapeptide repeat proteins"/>
    <property type="match status" value="1"/>
</dbReference>
<dbReference type="InterPro" id="IPR001451">
    <property type="entry name" value="Hexapep"/>
</dbReference>
<dbReference type="InterPro" id="IPR005881">
    <property type="entry name" value="Ser_O-AcTrfase"/>
</dbReference>
<evidence type="ECO:0000313" key="5">
    <source>
        <dbReference type="EMBL" id="RJG51631.1"/>
    </source>
</evidence>
<accession>A0A418YKY7</accession>
<comment type="caution">
    <text evidence="5">The sequence shown here is derived from an EMBL/GenBank/DDBJ whole genome shotgun (WGS) entry which is preliminary data.</text>
</comment>
<dbReference type="Proteomes" id="UP000283255">
    <property type="component" value="Unassembled WGS sequence"/>
</dbReference>
<evidence type="ECO:0000256" key="3">
    <source>
        <dbReference type="ARBA" id="ARBA00023315"/>
    </source>
</evidence>
<proteinExistence type="inferred from homology"/>
<evidence type="ECO:0000256" key="4">
    <source>
        <dbReference type="PIRNR" id="PIRNR000441"/>
    </source>
</evidence>
<dbReference type="EMBL" id="QZCH01000001">
    <property type="protein sequence ID" value="RJG51631.1"/>
    <property type="molecule type" value="Genomic_DNA"/>
</dbReference>
<dbReference type="GO" id="GO:0009001">
    <property type="term" value="F:serine O-acetyltransferase activity"/>
    <property type="evidence" value="ECO:0007669"/>
    <property type="project" value="UniProtKB-EC"/>
</dbReference>
<dbReference type="EC" id="2.3.1.30" evidence="4"/>
<keyword evidence="3 4" id="KW-0012">Acyltransferase</keyword>
<sequence>MPNAIFFYRISRFFYDKKIPFIPKIFQLIIFLLYNSKVPPTAKIGKGSFLVVKGVGVVIIDRAVIGERCRIGIGSKIVGQGPYSNVPQIGNEVFIGPGAVIMGPVKIGDKAIIGANAVVNKSVPDGAIVAGIPAKIIGHIDELEYDILVNEKGDDRWAKELVDTRNK</sequence>
<dbReference type="OrthoDB" id="9815592at2"/>
<keyword evidence="2" id="KW-0677">Repeat</keyword>
<dbReference type="AlphaFoldDB" id="A0A418YKY7"/>
<dbReference type="InterPro" id="IPR011004">
    <property type="entry name" value="Trimer_LpxA-like_sf"/>
</dbReference>
<dbReference type="PIRSF" id="PIRSF000441">
    <property type="entry name" value="CysE"/>
    <property type="match status" value="1"/>
</dbReference>
<name>A0A418YKY7_9GAMM</name>
<comment type="similarity">
    <text evidence="4">Belongs to the transferase hexapeptide repeat family.</text>
</comment>